<sequence length="135" mass="15388">MKVTNIICYVESFPKSYHTQREATSLHVFEYSSTWGNERLMMFSKNILNLLCILSSDLLLPIIQVPTLLLPLMAIIFRVPLDTQILHPLLTSTPHGCLDQVTTQTRKHIYQMYISSHHIKETSAEAKEGSEGLSE</sequence>
<protein>
    <submittedName>
        <fullName evidence="2">Uncharacterized protein</fullName>
    </submittedName>
</protein>
<dbReference type="AlphaFoldDB" id="A0A699GNA1"/>
<dbReference type="EMBL" id="BKCJ010020519">
    <property type="protein sequence ID" value="GEV33000.1"/>
    <property type="molecule type" value="Genomic_DNA"/>
</dbReference>
<proteinExistence type="predicted"/>
<keyword evidence="1" id="KW-0472">Membrane</keyword>
<reference evidence="2" key="1">
    <citation type="journal article" date="2019" name="Sci. Rep.">
        <title>Draft genome of Tanacetum cinerariifolium, the natural source of mosquito coil.</title>
        <authorList>
            <person name="Yamashiro T."/>
            <person name="Shiraishi A."/>
            <person name="Satake H."/>
            <person name="Nakayama K."/>
        </authorList>
    </citation>
    <scope>NUCLEOTIDE SEQUENCE</scope>
</reference>
<keyword evidence="1" id="KW-0812">Transmembrane</keyword>
<keyword evidence="1" id="KW-1133">Transmembrane helix</keyword>
<comment type="caution">
    <text evidence="2">The sequence shown here is derived from an EMBL/GenBank/DDBJ whole genome shotgun (WGS) entry which is preliminary data.</text>
</comment>
<organism evidence="2">
    <name type="scientific">Tanacetum cinerariifolium</name>
    <name type="common">Dalmatian daisy</name>
    <name type="synonym">Chrysanthemum cinerariifolium</name>
    <dbReference type="NCBI Taxonomy" id="118510"/>
    <lineage>
        <taxon>Eukaryota</taxon>
        <taxon>Viridiplantae</taxon>
        <taxon>Streptophyta</taxon>
        <taxon>Embryophyta</taxon>
        <taxon>Tracheophyta</taxon>
        <taxon>Spermatophyta</taxon>
        <taxon>Magnoliopsida</taxon>
        <taxon>eudicotyledons</taxon>
        <taxon>Gunneridae</taxon>
        <taxon>Pentapetalae</taxon>
        <taxon>asterids</taxon>
        <taxon>campanulids</taxon>
        <taxon>Asterales</taxon>
        <taxon>Asteraceae</taxon>
        <taxon>Asteroideae</taxon>
        <taxon>Anthemideae</taxon>
        <taxon>Anthemidinae</taxon>
        <taxon>Tanacetum</taxon>
    </lineage>
</organism>
<feature type="transmembrane region" description="Helical" evidence="1">
    <location>
        <begin position="47"/>
        <end position="77"/>
    </location>
</feature>
<gene>
    <name evidence="2" type="ORF">Tci_104977</name>
</gene>
<evidence type="ECO:0000256" key="1">
    <source>
        <dbReference type="SAM" id="Phobius"/>
    </source>
</evidence>
<evidence type="ECO:0000313" key="2">
    <source>
        <dbReference type="EMBL" id="GEV33000.1"/>
    </source>
</evidence>
<accession>A0A699GNA1</accession>
<name>A0A699GNA1_TANCI</name>